<proteinExistence type="inferred from homology"/>
<organism evidence="7 8">
    <name type="scientific">Kribbella antibiotica</name>
    <dbReference type="NCBI Taxonomy" id="190195"/>
    <lineage>
        <taxon>Bacteria</taxon>
        <taxon>Bacillati</taxon>
        <taxon>Actinomycetota</taxon>
        <taxon>Actinomycetes</taxon>
        <taxon>Propionibacteriales</taxon>
        <taxon>Kribbellaceae</taxon>
        <taxon>Kribbella</taxon>
    </lineage>
</organism>
<evidence type="ECO:0000259" key="5">
    <source>
        <dbReference type="Pfam" id="PF00561"/>
    </source>
</evidence>
<dbReference type="PANTHER" id="PTHR43248:SF29">
    <property type="entry name" value="TRIPEPTIDYL AMINOPEPTIDASE"/>
    <property type="match status" value="1"/>
</dbReference>
<dbReference type="PANTHER" id="PTHR43248">
    <property type="entry name" value="2-SUCCINYL-6-HYDROXY-2,4-CYCLOHEXADIENE-1-CARBOXYLATE SYNTHASE"/>
    <property type="match status" value="1"/>
</dbReference>
<dbReference type="GO" id="GO:0016787">
    <property type="term" value="F:hydrolase activity"/>
    <property type="evidence" value="ECO:0007669"/>
    <property type="project" value="UniProtKB-KW"/>
</dbReference>
<comment type="similarity">
    <text evidence="1">Belongs to the peptidase S33 family.</text>
</comment>
<dbReference type="AlphaFoldDB" id="A0A4R4YPI9"/>
<dbReference type="OrthoDB" id="3930934at2"/>
<dbReference type="InterPro" id="IPR029058">
    <property type="entry name" value="AB_hydrolase_fold"/>
</dbReference>
<evidence type="ECO:0000313" key="7">
    <source>
        <dbReference type="EMBL" id="TDD47078.1"/>
    </source>
</evidence>
<dbReference type="Proteomes" id="UP000295124">
    <property type="component" value="Unassembled WGS sequence"/>
</dbReference>
<accession>A0A4R4YPI9</accession>
<dbReference type="EMBL" id="SMKX01000159">
    <property type="protein sequence ID" value="TDD47078.1"/>
    <property type="molecule type" value="Genomic_DNA"/>
</dbReference>
<dbReference type="InterPro" id="IPR051601">
    <property type="entry name" value="Serine_prot/Carboxylest_S33"/>
</dbReference>
<protein>
    <submittedName>
        <fullName evidence="7">Alpha/beta hydrolase</fullName>
    </submittedName>
</protein>
<sequence>MRFRLALAAAASLALTAPAAPALAAPALAAPAAATSASTASLVFGACPTDIAQSFPALTCATLPVPVDYSRPFGAHLSLLVTKHAAKDPAKRLGSLVLNPGGPGGGGASYAGTLTKTDATGFTRLAPAVLDAYDVIGFDPRGVAHSNAISCTEPTYFGPPQPDPDLRANRDELWKTWAGYADGCAAKAGALLPHLGTGNVARDLDGLRAALGDAKLNYLGFSYGTYLGAVYGKLYPQNVGRMIIDGNIDPTPEDVWYKASLNQATAMQKRFDSYLGWIAQYDNVFHLGKSVAEVRAGWTKALTDFRTNPRDQVGGSELLSTALGMMYTESNWTPFAQAISAYVVNGDDAPLAEFAAPYLGADAEEGLAAFNAVVCSDSVWPRDRATWERDTSEVAKTSQFAWYNVFTSPCHSWSVQSKGRPEITGKDLPGILMFNTVGDPATPYEGALRLHAALPTSVLVTERDSGKHCVFGNSRASVNPAANAIGTKYLLTGELPSADTSVAGHPLPVPTPAAPKVFKATRATPVE</sequence>
<comment type="caution">
    <text evidence="7">The sequence shown here is derived from an EMBL/GenBank/DDBJ whole genome shotgun (WGS) entry which is preliminary data.</text>
</comment>
<reference evidence="7 8" key="1">
    <citation type="submission" date="2019-03" db="EMBL/GenBank/DDBJ databases">
        <title>Draft genome sequences of novel Actinobacteria.</title>
        <authorList>
            <person name="Sahin N."/>
            <person name="Ay H."/>
            <person name="Saygin H."/>
        </authorList>
    </citation>
    <scope>NUCLEOTIDE SEQUENCE [LARGE SCALE GENOMIC DNA]</scope>
    <source>
        <strain evidence="7 8">JCM 13523</strain>
    </source>
</reference>
<evidence type="ECO:0000256" key="4">
    <source>
        <dbReference type="SAM" id="SignalP"/>
    </source>
</evidence>
<feature type="signal peptide" evidence="4">
    <location>
        <begin position="1"/>
        <end position="24"/>
    </location>
</feature>
<name>A0A4R4YPI9_9ACTN</name>
<dbReference type="SUPFAM" id="SSF53474">
    <property type="entry name" value="alpha/beta-Hydrolases"/>
    <property type="match status" value="1"/>
</dbReference>
<dbReference type="InterPro" id="IPR013595">
    <property type="entry name" value="Pept_S33_TAP-like_C"/>
</dbReference>
<feature type="chain" id="PRO_5020242535" evidence="4">
    <location>
        <begin position="25"/>
        <end position="527"/>
    </location>
</feature>
<evidence type="ECO:0000256" key="2">
    <source>
        <dbReference type="ARBA" id="ARBA00022729"/>
    </source>
</evidence>
<keyword evidence="3 7" id="KW-0378">Hydrolase</keyword>
<feature type="domain" description="AB hydrolase-1" evidence="5">
    <location>
        <begin position="96"/>
        <end position="299"/>
    </location>
</feature>
<dbReference type="Gene3D" id="3.40.50.1820">
    <property type="entry name" value="alpha/beta hydrolase"/>
    <property type="match status" value="1"/>
</dbReference>
<evidence type="ECO:0000256" key="1">
    <source>
        <dbReference type="ARBA" id="ARBA00010088"/>
    </source>
</evidence>
<evidence type="ECO:0000259" key="6">
    <source>
        <dbReference type="Pfam" id="PF08386"/>
    </source>
</evidence>
<keyword evidence="2 4" id="KW-0732">Signal</keyword>
<dbReference type="RefSeq" id="WP_132175483.1">
    <property type="nucleotide sequence ID" value="NZ_SMKX01000159.1"/>
</dbReference>
<evidence type="ECO:0000256" key="3">
    <source>
        <dbReference type="ARBA" id="ARBA00022801"/>
    </source>
</evidence>
<dbReference type="Pfam" id="PF08386">
    <property type="entry name" value="Abhydrolase_4"/>
    <property type="match status" value="1"/>
</dbReference>
<gene>
    <name evidence="7" type="ORF">E1263_35320</name>
</gene>
<feature type="domain" description="Peptidase S33 tripeptidyl aminopeptidase-like C-terminal" evidence="6">
    <location>
        <begin position="402"/>
        <end position="501"/>
    </location>
</feature>
<keyword evidence="8" id="KW-1185">Reference proteome</keyword>
<dbReference type="InterPro" id="IPR000073">
    <property type="entry name" value="AB_hydrolase_1"/>
</dbReference>
<dbReference type="Pfam" id="PF00561">
    <property type="entry name" value="Abhydrolase_1"/>
    <property type="match status" value="1"/>
</dbReference>
<evidence type="ECO:0000313" key="8">
    <source>
        <dbReference type="Proteomes" id="UP000295124"/>
    </source>
</evidence>